<dbReference type="EMBL" id="UGJR01000002">
    <property type="protein sequence ID" value="STR42413.1"/>
    <property type="molecule type" value="Genomic_DNA"/>
</dbReference>
<evidence type="ECO:0000313" key="2">
    <source>
        <dbReference type="EMBL" id="STR42413.1"/>
    </source>
</evidence>
<comment type="subcellular location">
    <subcellularLocation>
        <location evidence="1">Cytoplasm</location>
    </subcellularLocation>
</comment>
<dbReference type="Proteomes" id="UP000255050">
    <property type="component" value="Unassembled WGS sequence"/>
</dbReference>
<keyword evidence="1" id="KW-0963">Cytoplasm</keyword>
<dbReference type="InterPro" id="IPR044854">
    <property type="entry name" value="IraM/PmrD"/>
</dbReference>
<gene>
    <name evidence="2" type="primary">iraM_1</name>
    <name evidence="1" type="synonym">iraM</name>
    <name evidence="2" type="ORF">NCTC11694_03631</name>
</gene>
<accession>A0A7H4M1Y7</accession>
<comment type="caution">
    <text evidence="2">The sequence shown here is derived from an EMBL/GenBank/DDBJ whole genome shotgun (WGS) entry which is preliminary data.</text>
</comment>
<proteinExistence type="inferred from homology"/>
<name>A0A7H4M1Y7_9ENTR</name>
<dbReference type="AlphaFoldDB" id="A0A7H4M1Y7"/>
<comment type="similarity">
    <text evidence="1">Belongs to the IraM/RssC family.</text>
</comment>
<dbReference type="GO" id="GO:0009267">
    <property type="term" value="P:cellular response to starvation"/>
    <property type="evidence" value="ECO:0007669"/>
    <property type="project" value="UniProtKB-UniRule"/>
</dbReference>
<organism evidence="2 3">
    <name type="scientific">Klebsiella michiganensis</name>
    <dbReference type="NCBI Taxonomy" id="1134687"/>
    <lineage>
        <taxon>Bacteria</taxon>
        <taxon>Pseudomonadati</taxon>
        <taxon>Pseudomonadota</taxon>
        <taxon>Gammaproteobacteria</taxon>
        <taxon>Enterobacterales</taxon>
        <taxon>Enterobacteriaceae</taxon>
        <taxon>Klebsiella/Raoultella group</taxon>
        <taxon>Klebsiella</taxon>
    </lineage>
</organism>
<sequence length="196" mass="21743">MKWTIHNTLVCPYSGVAFSSISSLRFLKFILWYEADILLLPGESMKLYSSSVLINEQYHAVKVYNITRYDEAQWEKLRERPSCPYQSTATTANACSYQAHCAIKRCPNNFPRGLLGSRPSASGKRYNQTIMVSSLRFISVMGLCCRRGGNRGWWCCAPVRATGSPPSGGPVSDIGARIRWADIRSSSSAILAESGS</sequence>
<dbReference type="InterPro" id="IPR014448">
    <property type="entry name" value="Anti-adapter_IraM"/>
</dbReference>
<reference evidence="2 3" key="1">
    <citation type="submission" date="2018-06" db="EMBL/GenBank/DDBJ databases">
        <authorList>
            <consortium name="Pathogen Informatics"/>
            <person name="Doyle S."/>
        </authorList>
    </citation>
    <scope>NUCLEOTIDE SEQUENCE [LARGE SCALE GENOMIC DNA]</scope>
    <source>
        <strain evidence="2 3">NCTC11694</strain>
    </source>
</reference>
<keyword evidence="1" id="KW-0346">Stress response</keyword>
<dbReference type="GO" id="GO:0005737">
    <property type="term" value="C:cytoplasm"/>
    <property type="evidence" value="ECO:0007669"/>
    <property type="project" value="UniProtKB-SubCell"/>
</dbReference>
<evidence type="ECO:0000313" key="3">
    <source>
        <dbReference type="Proteomes" id="UP000255050"/>
    </source>
</evidence>
<comment type="function">
    <text evidence="1">Involved in the stabilization of the sigma stress factor RpoS.</text>
</comment>
<dbReference type="HAMAP" id="MF_01199">
    <property type="entry name" value="Anti_adapt_IraM"/>
    <property type="match status" value="1"/>
</dbReference>
<dbReference type="Pfam" id="PF11183">
    <property type="entry name" value="PmrD"/>
    <property type="match status" value="1"/>
</dbReference>
<protein>
    <recommendedName>
        <fullName evidence="1">Anti-adapter protein IraM</fullName>
    </recommendedName>
</protein>
<dbReference type="NCBIfam" id="NF007393">
    <property type="entry name" value="PRK09919.1"/>
    <property type="match status" value="1"/>
</dbReference>
<evidence type="ECO:0000256" key="1">
    <source>
        <dbReference type="HAMAP-Rule" id="MF_01199"/>
    </source>
</evidence>